<gene>
    <name evidence="1" type="ORF">D7Z26_02860</name>
</gene>
<dbReference type="PANTHER" id="PTHR36112">
    <property type="entry name" value="RIBOSOMAL RNA SMALL SUBUNIT METHYLTRANSFERASE J"/>
    <property type="match status" value="1"/>
</dbReference>
<dbReference type="EMBL" id="RBZM01000002">
    <property type="protein sequence ID" value="RKP56946.1"/>
    <property type="molecule type" value="Genomic_DNA"/>
</dbReference>
<dbReference type="RefSeq" id="WP_120974562.1">
    <property type="nucleotide sequence ID" value="NZ_RBZM01000002.1"/>
</dbReference>
<dbReference type="Gene3D" id="3.40.50.150">
    <property type="entry name" value="Vaccinia Virus protein VP39"/>
    <property type="match status" value="1"/>
</dbReference>
<dbReference type="OrthoDB" id="1653798at2"/>
<evidence type="ECO:0000313" key="2">
    <source>
        <dbReference type="Proteomes" id="UP000282076"/>
    </source>
</evidence>
<dbReference type="Pfam" id="PF04445">
    <property type="entry name" value="SAM_MT"/>
    <property type="match status" value="1"/>
</dbReference>
<dbReference type="InterPro" id="IPR007536">
    <property type="entry name" value="16SrRNA_methylTrfase_J"/>
</dbReference>
<dbReference type="GO" id="GO:0008990">
    <property type="term" value="F:rRNA (guanine-N2-)-methyltransferase activity"/>
    <property type="evidence" value="ECO:0007669"/>
    <property type="project" value="InterPro"/>
</dbReference>
<dbReference type="InterPro" id="IPR029063">
    <property type="entry name" value="SAM-dependent_MTases_sf"/>
</dbReference>
<dbReference type="Proteomes" id="UP000282076">
    <property type="component" value="Unassembled WGS sequence"/>
</dbReference>
<keyword evidence="1" id="KW-0489">Methyltransferase</keyword>
<dbReference type="AlphaFoldDB" id="A0A494Y2H3"/>
<protein>
    <submittedName>
        <fullName evidence="1">SAM-dependent methyltransferase</fullName>
    </submittedName>
</protein>
<proteinExistence type="predicted"/>
<accession>A0A494Y2H3</accession>
<keyword evidence="2" id="KW-1185">Reference proteome</keyword>
<organism evidence="1 2">
    <name type="scientific">Cohnella endophytica</name>
    <dbReference type="NCBI Taxonomy" id="2419778"/>
    <lineage>
        <taxon>Bacteria</taxon>
        <taxon>Bacillati</taxon>
        <taxon>Bacillota</taxon>
        <taxon>Bacilli</taxon>
        <taxon>Bacillales</taxon>
        <taxon>Paenibacillaceae</taxon>
        <taxon>Cohnella</taxon>
    </lineage>
</organism>
<keyword evidence="1" id="KW-0808">Transferase</keyword>
<comment type="caution">
    <text evidence="1">The sequence shown here is derived from an EMBL/GenBank/DDBJ whole genome shotgun (WGS) entry which is preliminary data.</text>
</comment>
<sequence length="258" mass="28453">MIVTTTERPQESTVEKAVQLAAELQSVYVPRGNKTIRALRVLRNIDEVLIVGPADIRLVQEGQHLFYYHPSMALVRLKRLRDGGNDTLLTVTGASPGNTILDCTAGLCSDSLVFSYAVGREGKVIALEASRVVHAIVREGLLTYETGLADIDAAMRAIQTASGRYQERLPELEDKSADIVYFDPMFEKPVTTSSSLIPLRSQAFREPLDELSVRHAIRVARKKVVLKDHRDSGQFERLGFSPARMSGSAVAYGVINIE</sequence>
<dbReference type="PANTHER" id="PTHR36112:SF1">
    <property type="entry name" value="RIBOSOMAL RNA SMALL SUBUNIT METHYLTRANSFERASE J"/>
    <property type="match status" value="1"/>
</dbReference>
<dbReference type="SUPFAM" id="SSF53335">
    <property type="entry name" value="S-adenosyl-L-methionine-dependent methyltransferases"/>
    <property type="match status" value="1"/>
</dbReference>
<reference evidence="1 2" key="1">
    <citation type="submission" date="2018-10" db="EMBL/GenBank/DDBJ databases">
        <title>Cohnella sp. M2MS4P-1, whole genome shotgun sequence.</title>
        <authorList>
            <person name="Tuo L."/>
        </authorList>
    </citation>
    <scope>NUCLEOTIDE SEQUENCE [LARGE SCALE GENOMIC DNA]</scope>
    <source>
        <strain evidence="1 2">M2MS4P-1</strain>
    </source>
</reference>
<evidence type="ECO:0000313" key="1">
    <source>
        <dbReference type="EMBL" id="RKP56946.1"/>
    </source>
</evidence>
<name>A0A494Y2H3_9BACL</name>